<evidence type="ECO:0000256" key="1">
    <source>
        <dbReference type="ARBA" id="ARBA00004141"/>
    </source>
</evidence>
<feature type="transmembrane region" description="Helical" evidence="5">
    <location>
        <begin position="433"/>
        <end position="452"/>
    </location>
</feature>
<evidence type="ECO:0000313" key="7">
    <source>
        <dbReference type="EMBL" id="GAL91845.1"/>
    </source>
</evidence>
<organism evidence="7 8">
    <name type="scientific">Microcystis aeruginosa NIES-44</name>
    <dbReference type="NCBI Taxonomy" id="449439"/>
    <lineage>
        <taxon>Bacteria</taxon>
        <taxon>Bacillati</taxon>
        <taxon>Cyanobacteriota</taxon>
        <taxon>Cyanophyceae</taxon>
        <taxon>Oscillatoriophycideae</taxon>
        <taxon>Chroococcales</taxon>
        <taxon>Microcystaceae</taxon>
        <taxon>Microcystis</taxon>
    </lineage>
</organism>
<sequence length="490" mass="54866">MAPKSQQLRYNRYLNQSVMVTTATKNPMNALWKQITLLNFSPASWSKYSYLHRFVGLFSQWRQGSWFVEWTELMGALLISLLIATAPFFSTSQIGFLLLAIAGYWLLLTLVDEGKIGVTPIHLLVLLYWGIATVSTAFSPVKTAALEGLIKLTLNLIFFAFTARIMRSPRLTNWILTTLVLTALAVSIYGIRQQIFGAEQLATWNDPTSELAGDTRVYSYLGNPNLLASYLFPGIAFSGAALFVWQGWLPKILAALLTLANAACLFFTESRGGWIGLMVLGIVFLLLLFYWFKNYLPLFWQTWLLPLVLGGLAVVILGAILLVDPLRIRVMSIFAGREDSSNNFRINVWDAVIRMIQTYPLLGIGPGNDAFKKIYPLFMKPKYTALSAYSVVLEIMVETGIIGFTCFLWLLVTTIGQGIHQIKLLRDKMDSQGFWLIGAIAAMAGILAHGFFDTVWYRPQVSTLWWLVLGLIASRCGVVKFEDDGASEQT</sequence>
<accession>A0A0A1VQ33</accession>
<dbReference type="GO" id="GO:0016020">
    <property type="term" value="C:membrane"/>
    <property type="evidence" value="ECO:0007669"/>
    <property type="project" value="UniProtKB-SubCell"/>
</dbReference>
<feature type="transmembrane region" description="Helical" evidence="5">
    <location>
        <begin position="252"/>
        <end position="268"/>
    </location>
</feature>
<comment type="subcellular location">
    <subcellularLocation>
        <location evidence="1">Membrane</location>
        <topology evidence="1">Multi-pass membrane protein</topology>
    </subcellularLocation>
</comment>
<keyword evidence="3 5" id="KW-1133">Transmembrane helix</keyword>
<keyword evidence="2 5" id="KW-0812">Transmembrane</keyword>
<feature type="transmembrane region" description="Helical" evidence="5">
    <location>
        <begin position="174"/>
        <end position="191"/>
    </location>
</feature>
<dbReference type="AlphaFoldDB" id="A0A0A1VQ33"/>
<evidence type="ECO:0000313" key="8">
    <source>
        <dbReference type="Proteomes" id="UP000030321"/>
    </source>
</evidence>
<evidence type="ECO:0000256" key="2">
    <source>
        <dbReference type="ARBA" id="ARBA00022692"/>
    </source>
</evidence>
<feature type="domain" description="O-antigen ligase-related" evidence="6">
    <location>
        <begin position="258"/>
        <end position="408"/>
    </location>
</feature>
<feature type="transmembrane region" description="Helical" evidence="5">
    <location>
        <begin position="464"/>
        <end position="481"/>
    </location>
</feature>
<evidence type="ECO:0000256" key="4">
    <source>
        <dbReference type="ARBA" id="ARBA00023136"/>
    </source>
</evidence>
<evidence type="ECO:0000256" key="5">
    <source>
        <dbReference type="SAM" id="Phobius"/>
    </source>
</evidence>
<keyword evidence="4 5" id="KW-0472">Membrane</keyword>
<feature type="transmembrane region" description="Helical" evidence="5">
    <location>
        <begin position="304"/>
        <end position="323"/>
    </location>
</feature>
<feature type="transmembrane region" description="Helical" evidence="5">
    <location>
        <begin position="274"/>
        <end position="292"/>
    </location>
</feature>
<feature type="transmembrane region" description="Helical" evidence="5">
    <location>
        <begin position="67"/>
        <end position="88"/>
    </location>
</feature>
<reference evidence="8" key="1">
    <citation type="journal article" date="2015" name="Genome">
        <title>Whole Genome Sequence of the Non-Microcystin-Producing Microcystis aeruginosa Strain NIES-44.</title>
        <authorList>
            <person name="Okano K."/>
            <person name="Miyata N."/>
            <person name="Ozaki Y."/>
        </authorList>
    </citation>
    <scope>NUCLEOTIDE SEQUENCE [LARGE SCALE GENOMIC DNA]</scope>
    <source>
        <strain evidence="8">NIES-44</strain>
    </source>
</reference>
<dbReference type="InterPro" id="IPR051533">
    <property type="entry name" value="WaaL-like"/>
</dbReference>
<evidence type="ECO:0000259" key="6">
    <source>
        <dbReference type="Pfam" id="PF04932"/>
    </source>
</evidence>
<dbReference type="PANTHER" id="PTHR37422">
    <property type="entry name" value="TEICHURONIC ACID BIOSYNTHESIS PROTEIN TUAE"/>
    <property type="match status" value="1"/>
</dbReference>
<dbReference type="NCBIfam" id="TIGR00947">
    <property type="entry name" value="2A73"/>
    <property type="match status" value="1"/>
</dbReference>
<dbReference type="PANTHER" id="PTHR37422:SF22">
    <property type="entry name" value="SLR1515 PROTEIN"/>
    <property type="match status" value="1"/>
</dbReference>
<dbReference type="InterPro" id="IPR006007">
    <property type="entry name" value="Inorganic_carbon_transpt"/>
</dbReference>
<dbReference type="Proteomes" id="UP000030321">
    <property type="component" value="Unassembled WGS sequence"/>
</dbReference>
<dbReference type="Pfam" id="PF04932">
    <property type="entry name" value="Wzy_C"/>
    <property type="match status" value="1"/>
</dbReference>
<evidence type="ECO:0000256" key="3">
    <source>
        <dbReference type="ARBA" id="ARBA00022989"/>
    </source>
</evidence>
<feature type="transmembrane region" description="Helical" evidence="5">
    <location>
        <begin position="144"/>
        <end position="162"/>
    </location>
</feature>
<feature type="transmembrane region" description="Helical" evidence="5">
    <location>
        <begin position="386"/>
        <end position="412"/>
    </location>
</feature>
<feature type="transmembrane region" description="Helical" evidence="5">
    <location>
        <begin position="118"/>
        <end position="138"/>
    </location>
</feature>
<dbReference type="InterPro" id="IPR007016">
    <property type="entry name" value="O-antigen_ligase-rel_domated"/>
</dbReference>
<dbReference type="EMBL" id="BBPA01000014">
    <property type="protein sequence ID" value="GAL91845.1"/>
    <property type="molecule type" value="Genomic_DNA"/>
</dbReference>
<name>A0A0A1VQ33_MICAE</name>
<comment type="caution">
    <text evidence="7">The sequence shown here is derived from an EMBL/GenBank/DDBJ whole genome shotgun (WGS) entry which is preliminary data.</text>
</comment>
<feature type="transmembrane region" description="Helical" evidence="5">
    <location>
        <begin position="94"/>
        <end position="111"/>
    </location>
</feature>
<proteinExistence type="predicted"/>
<gene>
    <name evidence="7" type="ORF">N44_00133</name>
</gene>
<protein>
    <recommendedName>
        <fullName evidence="6">O-antigen ligase-related domain-containing protein</fullName>
    </recommendedName>
</protein>
<feature type="transmembrane region" description="Helical" evidence="5">
    <location>
        <begin position="227"/>
        <end position="245"/>
    </location>
</feature>